<dbReference type="Proteomes" id="UP001056384">
    <property type="component" value="Chromosome 1"/>
</dbReference>
<sequence length="377" mass="41202">MTQDTSRSTVSAADQAKDRAIQLFAQSSFHQCFHVSATEKHDRLRVTFATTTNFDQTELPVVLFVGPMFGNRYFCLSFDKVARENGVRVICIDRPGTGGSTAVPIKQRINVWLETVPQLLRHLAVDKVSLLSHSAGTIYLLNTLYHLRSILDEGRPYAALLAPWVSQKHSNMTLLTAASKLPDAAFSGWSGLVGFINNNLAPMGSWSGGIVASSLSLFQAQPGVDEVGEASAQVKYGTDLVTANVIESLHAKYAWAEGMTGANDEARLCLAGGKGLWGSCEDFGEYIELLSAQERASQSEQGTNSKLKVQVFFAGSDNMIGKEGQAYFESCWQQQCVDGVIDYTSTQLVDRSHETIVMDYEKGGIVRVFQHIGAARR</sequence>
<dbReference type="InterPro" id="IPR050471">
    <property type="entry name" value="AB_hydrolase"/>
</dbReference>
<dbReference type="Gene3D" id="3.40.50.1820">
    <property type="entry name" value="alpha/beta hydrolase"/>
    <property type="match status" value="1"/>
</dbReference>
<organism evidence="1 2">
    <name type="scientific">Septoria linicola</name>
    <dbReference type="NCBI Taxonomy" id="215465"/>
    <lineage>
        <taxon>Eukaryota</taxon>
        <taxon>Fungi</taxon>
        <taxon>Dikarya</taxon>
        <taxon>Ascomycota</taxon>
        <taxon>Pezizomycotina</taxon>
        <taxon>Dothideomycetes</taxon>
        <taxon>Dothideomycetidae</taxon>
        <taxon>Mycosphaerellales</taxon>
        <taxon>Mycosphaerellaceae</taxon>
        <taxon>Septoria</taxon>
    </lineage>
</organism>
<protein>
    <submittedName>
        <fullName evidence="1">Alpha/Beta hydrolase</fullName>
    </submittedName>
</protein>
<dbReference type="GO" id="GO:0016787">
    <property type="term" value="F:hydrolase activity"/>
    <property type="evidence" value="ECO:0007669"/>
    <property type="project" value="UniProtKB-KW"/>
</dbReference>
<keyword evidence="1" id="KW-0378">Hydrolase</keyword>
<evidence type="ECO:0000313" key="2">
    <source>
        <dbReference type="Proteomes" id="UP001056384"/>
    </source>
</evidence>
<name>A0A9Q9EF83_9PEZI</name>
<reference evidence="1" key="1">
    <citation type="submission" date="2022-06" db="EMBL/GenBank/DDBJ databases">
        <title>Complete genome sequences of two strains of the flax pathogen Septoria linicola.</title>
        <authorList>
            <person name="Lapalu N."/>
            <person name="Simon A."/>
            <person name="Demenou B."/>
            <person name="Paumier D."/>
            <person name="Guillot M.-P."/>
            <person name="Gout L."/>
            <person name="Valade R."/>
        </authorList>
    </citation>
    <scope>NUCLEOTIDE SEQUENCE</scope>
    <source>
        <strain evidence="1">SE15195</strain>
    </source>
</reference>
<gene>
    <name evidence="1" type="ORF">Slin15195_G010030</name>
</gene>
<dbReference type="InterPro" id="IPR029058">
    <property type="entry name" value="AB_hydrolase_fold"/>
</dbReference>
<proteinExistence type="predicted"/>
<dbReference type="AlphaFoldDB" id="A0A9Q9EF83"/>
<dbReference type="PANTHER" id="PTHR43433:SF10">
    <property type="entry name" value="AB HYDROLASE-1 DOMAIN-CONTAINING PROTEIN"/>
    <property type="match status" value="1"/>
</dbReference>
<dbReference type="EMBL" id="CP099418">
    <property type="protein sequence ID" value="USW47684.1"/>
    <property type="molecule type" value="Genomic_DNA"/>
</dbReference>
<accession>A0A9Q9EF83</accession>
<evidence type="ECO:0000313" key="1">
    <source>
        <dbReference type="EMBL" id="USW47684.1"/>
    </source>
</evidence>
<dbReference type="SUPFAM" id="SSF53474">
    <property type="entry name" value="alpha/beta-Hydrolases"/>
    <property type="match status" value="1"/>
</dbReference>
<keyword evidence="2" id="KW-1185">Reference proteome</keyword>
<dbReference type="PANTHER" id="PTHR43433">
    <property type="entry name" value="HYDROLASE, ALPHA/BETA FOLD FAMILY PROTEIN"/>
    <property type="match status" value="1"/>
</dbReference>